<feature type="signal peptide" evidence="1">
    <location>
        <begin position="1"/>
        <end position="21"/>
    </location>
</feature>
<sequence>MSPKTLFTLAFFLAVFFQVRAFPSFNVKALHPLQLFEEACCTGYIACSNLCHQRRCNSGTCWSNYGASCTNNCRCSGCR</sequence>
<accession>A0A4U5LYV1</accession>
<feature type="chain" id="PRO_5020207854" evidence="1">
    <location>
        <begin position="22"/>
        <end position="79"/>
    </location>
</feature>
<comment type="caution">
    <text evidence="2">The sequence shown here is derived from an EMBL/GenBank/DDBJ whole genome shotgun (WGS) entry which is preliminary data.</text>
</comment>
<dbReference type="EMBL" id="AZBU02000011">
    <property type="protein sequence ID" value="TKR61491.1"/>
    <property type="molecule type" value="Genomic_DNA"/>
</dbReference>
<evidence type="ECO:0000313" key="2">
    <source>
        <dbReference type="EMBL" id="TKR61491.1"/>
    </source>
</evidence>
<evidence type="ECO:0000313" key="3">
    <source>
        <dbReference type="Proteomes" id="UP000298663"/>
    </source>
</evidence>
<dbReference type="Proteomes" id="UP000298663">
    <property type="component" value="Unassembled WGS sequence"/>
</dbReference>
<protein>
    <submittedName>
        <fullName evidence="2">Uncharacterized protein</fullName>
    </submittedName>
</protein>
<reference evidence="2 3" key="1">
    <citation type="journal article" date="2015" name="Genome Biol.">
        <title>Comparative genomics of Steinernema reveals deeply conserved gene regulatory networks.</title>
        <authorList>
            <person name="Dillman A.R."/>
            <person name="Macchietto M."/>
            <person name="Porter C.F."/>
            <person name="Rogers A."/>
            <person name="Williams B."/>
            <person name="Antoshechkin I."/>
            <person name="Lee M.M."/>
            <person name="Goodwin Z."/>
            <person name="Lu X."/>
            <person name="Lewis E.E."/>
            <person name="Goodrich-Blair H."/>
            <person name="Stock S.P."/>
            <person name="Adams B.J."/>
            <person name="Sternberg P.W."/>
            <person name="Mortazavi A."/>
        </authorList>
    </citation>
    <scope>NUCLEOTIDE SEQUENCE [LARGE SCALE GENOMIC DNA]</scope>
    <source>
        <strain evidence="2 3">ALL</strain>
    </source>
</reference>
<organism evidence="2 3">
    <name type="scientific">Steinernema carpocapsae</name>
    <name type="common">Entomopathogenic nematode</name>
    <dbReference type="NCBI Taxonomy" id="34508"/>
    <lineage>
        <taxon>Eukaryota</taxon>
        <taxon>Metazoa</taxon>
        <taxon>Ecdysozoa</taxon>
        <taxon>Nematoda</taxon>
        <taxon>Chromadorea</taxon>
        <taxon>Rhabditida</taxon>
        <taxon>Tylenchina</taxon>
        <taxon>Panagrolaimomorpha</taxon>
        <taxon>Strongyloidoidea</taxon>
        <taxon>Steinernematidae</taxon>
        <taxon>Steinernema</taxon>
    </lineage>
</organism>
<name>A0A4U5LYV1_STECR</name>
<proteinExistence type="predicted"/>
<keyword evidence="1" id="KW-0732">Signal</keyword>
<reference evidence="2 3" key="2">
    <citation type="journal article" date="2019" name="G3 (Bethesda)">
        <title>Hybrid Assembly of the Genome of the Entomopathogenic Nematode Steinernema carpocapsae Identifies the X-Chromosome.</title>
        <authorList>
            <person name="Serra L."/>
            <person name="Macchietto M."/>
            <person name="Macias-Munoz A."/>
            <person name="McGill C.J."/>
            <person name="Rodriguez I.M."/>
            <person name="Rodriguez B."/>
            <person name="Murad R."/>
            <person name="Mortazavi A."/>
        </authorList>
    </citation>
    <scope>NUCLEOTIDE SEQUENCE [LARGE SCALE GENOMIC DNA]</scope>
    <source>
        <strain evidence="2 3">ALL</strain>
    </source>
</reference>
<evidence type="ECO:0000256" key="1">
    <source>
        <dbReference type="SAM" id="SignalP"/>
    </source>
</evidence>
<keyword evidence="3" id="KW-1185">Reference proteome</keyword>
<dbReference type="AlphaFoldDB" id="A0A4U5LYV1"/>
<gene>
    <name evidence="2" type="ORF">L596_028595</name>
</gene>